<dbReference type="STRING" id="349124.Hhal_1583"/>
<dbReference type="KEGG" id="hha:Hhal_1583"/>
<sequence length="110" mass="12302">MFRRLRSWVGVGILGGTGALIAGCGGGDAGTLAADYCDYIRHADDMSFEEQQETITALDERYQRKGIRESSIRVAIQRECPDALAEHDVRMLGLLGETLREMRDELQELR</sequence>
<dbReference type="Proteomes" id="UP000000647">
    <property type="component" value="Chromosome"/>
</dbReference>
<evidence type="ECO:0000313" key="2">
    <source>
        <dbReference type="Proteomes" id="UP000000647"/>
    </source>
</evidence>
<dbReference type="EMBL" id="CP000544">
    <property type="protein sequence ID" value="ABM62347.1"/>
    <property type="molecule type" value="Genomic_DNA"/>
</dbReference>
<dbReference type="HOGENOM" id="CLU_2167432_0_0_6"/>
<reference evidence="2" key="1">
    <citation type="submission" date="2006-12" db="EMBL/GenBank/DDBJ databases">
        <title>Complete sequence of Halorhodospira halophila SL1.</title>
        <authorList>
            <consortium name="US DOE Joint Genome Institute"/>
            <person name="Copeland A."/>
            <person name="Lucas S."/>
            <person name="Lapidus A."/>
            <person name="Barry K."/>
            <person name="Detter J.C."/>
            <person name="Glavina del Rio T."/>
            <person name="Hammon N."/>
            <person name="Israni S."/>
            <person name="Dalin E."/>
            <person name="Tice H."/>
            <person name="Pitluck S."/>
            <person name="Saunders E."/>
            <person name="Brettin T."/>
            <person name="Bruce D."/>
            <person name="Han C."/>
            <person name="Tapia R."/>
            <person name="Schmutz J."/>
            <person name="Larimer F."/>
            <person name="Land M."/>
            <person name="Hauser L."/>
            <person name="Kyrpides N."/>
            <person name="Mikhailova N."/>
            <person name="Hoff W."/>
            <person name="Richardson P."/>
        </authorList>
    </citation>
    <scope>NUCLEOTIDE SEQUENCE [LARGE SCALE GENOMIC DNA]</scope>
    <source>
        <strain evidence="2">DSM 244 / SL1</strain>
    </source>
</reference>
<accession>A1WXD5</accession>
<gene>
    <name evidence="1" type="ordered locus">Hhal_1583</name>
</gene>
<organism evidence="1 2">
    <name type="scientific">Halorhodospira halophila (strain DSM 244 / SL1)</name>
    <name type="common">Ectothiorhodospira halophila (strain DSM 244 / SL1)</name>
    <dbReference type="NCBI Taxonomy" id="349124"/>
    <lineage>
        <taxon>Bacteria</taxon>
        <taxon>Pseudomonadati</taxon>
        <taxon>Pseudomonadota</taxon>
        <taxon>Gammaproteobacteria</taxon>
        <taxon>Chromatiales</taxon>
        <taxon>Ectothiorhodospiraceae</taxon>
        <taxon>Halorhodospira</taxon>
    </lineage>
</organism>
<protein>
    <recommendedName>
        <fullName evidence="3">Lipoprotein</fullName>
    </recommendedName>
</protein>
<keyword evidence="2" id="KW-1185">Reference proteome</keyword>
<dbReference type="RefSeq" id="WP_011814369.1">
    <property type="nucleotide sequence ID" value="NC_008789.1"/>
</dbReference>
<name>A1WXD5_HALHL</name>
<dbReference type="AlphaFoldDB" id="A1WXD5"/>
<dbReference type="PROSITE" id="PS51257">
    <property type="entry name" value="PROKAR_LIPOPROTEIN"/>
    <property type="match status" value="1"/>
</dbReference>
<reference evidence="1 2" key="2">
    <citation type="journal article" date="2013" name="Stand. Genomic Sci.">
        <title>Complete genome sequence of Halorhodospira halophila SL1.</title>
        <authorList>
            <person name="Challacombe J.F."/>
            <person name="Majid S."/>
            <person name="Deole R."/>
            <person name="Brettin T.S."/>
            <person name="Bruce D."/>
            <person name="Delano S.F."/>
            <person name="Detter J.C."/>
            <person name="Gleasner C.D."/>
            <person name="Han C.S."/>
            <person name="Misra M."/>
            <person name="Reitenga K.G."/>
            <person name="Mikhailova N."/>
            <person name="Woyke T."/>
            <person name="Pitluck S."/>
            <person name="Nolan M."/>
            <person name="Land M.L."/>
            <person name="Saunders E."/>
            <person name="Tapia R."/>
            <person name="Lapidus A."/>
            <person name="Ivanova N."/>
            <person name="Hoff W.D."/>
        </authorList>
    </citation>
    <scope>NUCLEOTIDE SEQUENCE [LARGE SCALE GENOMIC DNA]</scope>
    <source>
        <strain evidence="2">DSM 244 / SL1</strain>
    </source>
</reference>
<evidence type="ECO:0000313" key="1">
    <source>
        <dbReference type="EMBL" id="ABM62347.1"/>
    </source>
</evidence>
<evidence type="ECO:0008006" key="3">
    <source>
        <dbReference type="Google" id="ProtNLM"/>
    </source>
</evidence>
<dbReference type="OrthoDB" id="9966194at2"/>
<proteinExistence type="predicted"/>